<feature type="domain" description="V-SNARE coiled-coil homology" evidence="21">
    <location>
        <begin position="208"/>
        <end position="267"/>
    </location>
</feature>
<dbReference type="GeneTree" id="ENSGT00940000165128"/>
<comment type="subcellular location">
    <subcellularLocation>
        <location evidence="14">Cytoplasmic vesicle</location>
        <location evidence="14">Phagosome membrane</location>
        <topology evidence="14">Single-pass type IV membrane protein</topology>
    </subcellularLocation>
    <subcellularLocation>
        <location evidence="11">Cytoplasmic vesicle</location>
        <location evidence="11">Secretory vesicle membrane</location>
        <topology evidence="11">Single-pass type IV membrane protein</topology>
    </subcellularLocation>
    <subcellularLocation>
        <location evidence="1">Endoplasmic reticulum membrane</location>
        <topology evidence="1">Single-pass type IV membrane protein</topology>
    </subcellularLocation>
    <subcellularLocation>
        <location evidence="10">Golgi apparatus</location>
        <location evidence="10">trans-Golgi network membrane</location>
        <topology evidence="10">Single-pass type IV membrane protein</topology>
    </subcellularLocation>
    <subcellularLocation>
        <location evidence="12">Late endosome membrane</location>
        <topology evidence="12">Single-pass type IV membrane protein</topology>
    </subcellularLocation>
    <subcellularLocation>
        <location evidence="13">Lysosome membrane</location>
        <topology evidence="13">Single-pass type IV membrane protein</topology>
    </subcellularLocation>
    <subcellularLocation>
        <location evidence="9">Synapse</location>
        <location evidence="9">Synaptosome</location>
    </subcellularLocation>
</comment>
<protein>
    <recommendedName>
        <fullName evidence="15">Vesicle-associated membrane protein 7</fullName>
    </recommendedName>
    <alternativeName>
        <fullName evidence="16">Synaptobrevin-like protein 1</fullName>
    </alternativeName>
</protein>
<evidence type="ECO:0000313" key="23">
    <source>
        <dbReference type="Proteomes" id="UP000823872"/>
    </source>
</evidence>
<evidence type="ECO:0000256" key="13">
    <source>
        <dbReference type="ARBA" id="ARBA00037863"/>
    </source>
</evidence>
<evidence type="ECO:0000256" key="2">
    <source>
        <dbReference type="ARBA" id="ARBA00008025"/>
    </source>
</evidence>
<evidence type="ECO:0000256" key="6">
    <source>
        <dbReference type="ARBA" id="ARBA00022927"/>
    </source>
</evidence>
<keyword evidence="6" id="KW-0653">Protein transport</keyword>
<dbReference type="SUPFAM" id="SSF64356">
    <property type="entry name" value="SNARE-like"/>
    <property type="match status" value="1"/>
</dbReference>
<dbReference type="CDD" id="cd14824">
    <property type="entry name" value="Longin"/>
    <property type="match status" value="1"/>
</dbReference>
<evidence type="ECO:0000256" key="16">
    <source>
        <dbReference type="ARBA" id="ARBA00042194"/>
    </source>
</evidence>
<evidence type="ECO:0000259" key="21">
    <source>
        <dbReference type="PROSITE" id="PS50892"/>
    </source>
</evidence>
<gene>
    <name evidence="22" type="primary">UBE2E2</name>
</gene>
<feature type="transmembrane region" description="Helical" evidence="19">
    <location>
        <begin position="272"/>
        <end position="291"/>
    </location>
</feature>
<dbReference type="InterPro" id="IPR011012">
    <property type="entry name" value="Longin-like_dom_sf"/>
</dbReference>
<organism evidence="22 23">
    <name type="scientific">Felis catus</name>
    <name type="common">Cat</name>
    <name type="synonym">Felis silvestris catus</name>
    <dbReference type="NCBI Taxonomy" id="9685"/>
    <lineage>
        <taxon>Eukaryota</taxon>
        <taxon>Metazoa</taxon>
        <taxon>Chordata</taxon>
        <taxon>Craniata</taxon>
        <taxon>Vertebrata</taxon>
        <taxon>Euteleostomi</taxon>
        <taxon>Mammalia</taxon>
        <taxon>Eutheria</taxon>
        <taxon>Laurasiatheria</taxon>
        <taxon>Carnivora</taxon>
        <taxon>Feliformia</taxon>
        <taxon>Felidae</taxon>
        <taxon>Felinae</taxon>
        <taxon>Felis</taxon>
    </lineage>
</organism>
<sequence>MLRITTKEKVFTHPKPAFYETPPPSPHRLCPDQGRPRHPPSQSIAPRACASTARIPAPGTAPRLCTAVRCGGRFFLTGPPAMTITYSCIANGRAVLAELSLTGGSYQEAAATVLRMVLLRAEPKTIMQMGSFVYHTLFIDGITYLCATDNALDTITPSAFLKNVSDTFLRNPLMSQEHFSPSNAVAADFQQVLGKYMMQYNKNQGDSSISTLRSQVTEVKNIMSKNIDEILENEERLNIFTDKTNDLQTTAKESQKTRKILRRIWWKHFRKIIIITVVIQPGFLPHVYIFISSNLE</sequence>
<dbReference type="Proteomes" id="UP000823872">
    <property type="component" value="Chromosome B1"/>
</dbReference>
<keyword evidence="17" id="KW-0175">Coiled coil</keyword>
<reference evidence="22" key="2">
    <citation type="submission" date="2025-08" db="UniProtKB">
        <authorList>
            <consortium name="Ensembl"/>
        </authorList>
    </citation>
    <scope>IDENTIFICATION</scope>
    <source>
        <strain evidence="22">breed Abyssinian</strain>
    </source>
</reference>
<dbReference type="Gene3D" id="1.20.5.110">
    <property type="match status" value="1"/>
</dbReference>
<evidence type="ECO:0000256" key="4">
    <source>
        <dbReference type="ARBA" id="ARBA00022599"/>
    </source>
</evidence>
<reference evidence="22" key="3">
    <citation type="submission" date="2025-09" db="UniProtKB">
        <authorList>
            <consortium name="Ensembl"/>
        </authorList>
    </citation>
    <scope>IDENTIFICATION</scope>
    <source>
        <strain evidence="22">breed Abyssinian</strain>
    </source>
</reference>
<dbReference type="PROSITE" id="PS50859">
    <property type="entry name" value="LONGIN"/>
    <property type="match status" value="1"/>
</dbReference>
<evidence type="ECO:0000256" key="17">
    <source>
        <dbReference type="PROSITE-ProRule" id="PRU00290"/>
    </source>
</evidence>
<dbReference type="Ensembl" id="ENSFCTT00005056524.1">
    <property type="protein sequence ID" value="ENSFCTP00005041600.1"/>
    <property type="gene ID" value="ENSFCTG00005019589.1"/>
</dbReference>
<feature type="region of interest" description="Disordered" evidence="18">
    <location>
        <begin position="13"/>
        <end position="44"/>
    </location>
</feature>
<keyword evidence="8 19" id="KW-0472">Membrane</keyword>
<keyword evidence="3" id="KW-0813">Transport</keyword>
<dbReference type="SUPFAM" id="SSF58038">
    <property type="entry name" value="SNARE fusion complex"/>
    <property type="match status" value="1"/>
</dbReference>
<dbReference type="InterPro" id="IPR051097">
    <property type="entry name" value="Synaptobrevin-like_transport"/>
</dbReference>
<evidence type="ECO:0000256" key="15">
    <source>
        <dbReference type="ARBA" id="ARBA00039269"/>
    </source>
</evidence>
<accession>A0ABI7Z3A1</accession>
<keyword evidence="4" id="KW-0770">Synapse</keyword>
<dbReference type="InterPro" id="IPR001388">
    <property type="entry name" value="Synaptobrevin-like"/>
</dbReference>
<evidence type="ECO:0000256" key="1">
    <source>
        <dbReference type="ARBA" id="ARBA00004163"/>
    </source>
</evidence>
<keyword evidence="23" id="KW-1185">Reference proteome</keyword>
<feature type="domain" description="Longin" evidence="20">
    <location>
        <begin position="83"/>
        <end position="193"/>
    </location>
</feature>
<evidence type="ECO:0000256" key="5">
    <source>
        <dbReference type="ARBA" id="ARBA00022692"/>
    </source>
</evidence>
<evidence type="ECO:0000256" key="11">
    <source>
        <dbReference type="ARBA" id="ARBA00037803"/>
    </source>
</evidence>
<keyword evidence="5 19" id="KW-0812">Transmembrane</keyword>
<dbReference type="PANTHER" id="PTHR21136">
    <property type="entry name" value="SNARE PROTEINS"/>
    <property type="match status" value="1"/>
</dbReference>
<dbReference type="PRINTS" id="PR00219">
    <property type="entry name" value="SYNAPTOBREVN"/>
</dbReference>
<evidence type="ECO:0000259" key="20">
    <source>
        <dbReference type="PROSITE" id="PS50859"/>
    </source>
</evidence>
<evidence type="ECO:0000313" key="22">
    <source>
        <dbReference type="Ensembl" id="ENSFCTP00005041600.1"/>
    </source>
</evidence>
<evidence type="ECO:0000256" key="18">
    <source>
        <dbReference type="SAM" id="MobiDB-lite"/>
    </source>
</evidence>
<proteinExistence type="inferred from homology"/>
<dbReference type="Gene3D" id="3.30.450.50">
    <property type="entry name" value="Longin domain"/>
    <property type="match status" value="1"/>
</dbReference>
<evidence type="ECO:0000256" key="10">
    <source>
        <dbReference type="ARBA" id="ARBA00037801"/>
    </source>
</evidence>
<keyword evidence="7 19" id="KW-1133">Transmembrane helix</keyword>
<dbReference type="PROSITE" id="PS50892">
    <property type="entry name" value="V_SNARE"/>
    <property type="match status" value="1"/>
</dbReference>
<dbReference type="PANTHER" id="PTHR21136:SF168">
    <property type="entry name" value="VESICLE-ASSOCIATED MEMBRANE PROTEIN 9"/>
    <property type="match status" value="1"/>
</dbReference>
<evidence type="ECO:0000256" key="8">
    <source>
        <dbReference type="ARBA" id="ARBA00023136"/>
    </source>
</evidence>
<dbReference type="InterPro" id="IPR042855">
    <property type="entry name" value="V_SNARE_CC"/>
</dbReference>
<keyword evidence="4" id="KW-0771">Synaptosome</keyword>
<name>A0ABI7Z3A1_FELCA</name>
<evidence type="ECO:0000256" key="14">
    <source>
        <dbReference type="ARBA" id="ARBA00037875"/>
    </source>
</evidence>
<evidence type="ECO:0000256" key="7">
    <source>
        <dbReference type="ARBA" id="ARBA00022989"/>
    </source>
</evidence>
<dbReference type="CDD" id="cd15868">
    <property type="entry name" value="R-SNARE_VAMP8"/>
    <property type="match status" value="1"/>
</dbReference>
<evidence type="ECO:0000256" key="12">
    <source>
        <dbReference type="ARBA" id="ARBA00037845"/>
    </source>
</evidence>
<dbReference type="Pfam" id="PF00957">
    <property type="entry name" value="Synaptobrevin"/>
    <property type="match status" value="1"/>
</dbReference>
<dbReference type="InterPro" id="IPR010908">
    <property type="entry name" value="Longin_dom"/>
</dbReference>
<evidence type="ECO:0000256" key="19">
    <source>
        <dbReference type="SAM" id="Phobius"/>
    </source>
</evidence>
<comment type="similarity">
    <text evidence="2">Belongs to the synaptobrevin family.</text>
</comment>
<evidence type="ECO:0000256" key="9">
    <source>
        <dbReference type="ARBA" id="ARBA00034102"/>
    </source>
</evidence>
<evidence type="ECO:0000256" key="3">
    <source>
        <dbReference type="ARBA" id="ARBA00022448"/>
    </source>
</evidence>
<reference evidence="22 23" key="1">
    <citation type="submission" date="2021-02" db="EMBL/GenBank/DDBJ databases">
        <title>Safari Cat Assemblies.</title>
        <authorList>
            <person name="Bredemeyer K.R."/>
            <person name="Murphy W.J."/>
        </authorList>
    </citation>
    <scope>NUCLEOTIDE SEQUENCE [LARGE SCALE GENOMIC DNA]</scope>
</reference>